<keyword evidence="4" id="KW-0799">Topoisomerase</keyword>
<dbReference type="Proteomes" id="UP000291822">
    <property type="component" value="Unassembled WGS sequence"/>
</dbReference>
<evidence type="ECO:0000256" key="2">
    <source>
        <dbReference type="ARBA" id="ARBA00006645"/>
    </source>
</evidence>
<keyword evidence="6 9" id="KW-0413">Isomerase</keyword>
<evidence type="ECO:0000256" key="3">
    <source>
        <dbReference type="ARBA" id="ARBA00012891"/>
    </source>
</evidence>
<evidence type="ECO:0000259" key="7">
    <source>
        <dbReference type="Pfam" id="PF01028"/>
    </source>
</evidence>
<dbReference type="InterPro" id="IPR049331">
    <property type="entry name" value="Top1B_N_bact"/>
</dbReference>
<name>A0A4R0YT85_9GAMM</name>
<dbReference type="PRINTS" id="PR00416">
    <property type="entry name" value="EUTPISMRASEI"/>
</dbReference>
<comment type="similarity">
    <text evidence="2">Belongs to the type IB topoisomerase family.</text>
</comment>
<dbReference type="GO" id="GO:0003917">
    <property type="term" value="F:DNA topoisomerase type I (single strand cut, ATP-independent) activity"/>
    <property type="evidence" value="ECO:0007669"/>
    <property type="project" value="UniProtKB-EC"/>
</dbReference>
<dbReference type="Gene3D" id="3.90.15.10">
    <property type="entry name" value="Topoisomerase I, Chain A, domain 3"/>
    <property type="match status" value="1"/>
</dbReference>
<dbReference type="GO" id="GO:0003677">
    <property type="term" value="F:DNA binding"/>
    <property type="evidence" value="ECO:0007669"/>
    <property type="project" value="UniProtKB-KW"/>
</dbReference>
<organism evidence="9 10">
    <name type="scientific">Dyella soli</name>
    <dbReference type="NCBI Taxonomy" id="522319"/>
    <lineage>
        <taxon>Bacteria</taxon>
        <taxon>Pseudomonadati</taxon>
        <taxon>Pseudomonadota</taxon>
        <taxon>Gammaproteobacteria</taxon>
        <taxon>Lysobacterales</taxon>
        <taxon>Rhodanobacteraceae</taxon>
        <taxon>Dyella</taxon>
    </lineage>
</organism>
<dbReference type="GO" id="GO:0006265">
    <property type="term" value="P:DNA topological change"/>
    <property type="evidence" value="ECO:0007669"/>
    <property type="project" value="InterPro"/>
</dbReference>
<dbReference type="InterPro" id="IPR035447">
    <property type="entry name" value="DNA_topo_I_N_sf"/>
</dbReference>
<keyword evidence="5" id="KW-0238">DNA-binding</keyword>
<dbReference type="EC" id="5.6.2.1" evidence="3"/>
<dbReference type="RefSeq" id="WP_131150647.1">
    <property type="nucleotide sequence ID" value="NZ_SJTG01000001.1"/>
</dbReference>
<dbReference type="AlphaFoldDB" id="A0A4R0YT85"/>
<evidence type="ECO:0000313" key="10">
    <source>
        <dbReference type="Proteomes" id="UP000291822"/>
    </source>
</evidence>
<evidence type="ECO:0000256" key="5">
    <source>
        <dbReference type="ARBA" id="ARBA00023125"/>
    </source>
</evidence>
<feature type="domain" description="DNA topoisomerase IB N-terminal" evidence="8">
    <location>
        <begin position="22"/>
        <end position="70"/>
    </location>
</feature>
<sequence length="332" mass="38582">MPRLHYVNDHAPGFHRVRRGRGFAYQNTRGQAIHDPKVLARIRALAIPPAYEEVWICRDPLGHLQATGKDSRGRKQYRYHPQWRRTRDKGKFERLAAFGKALPHLRRQLRIDMRRPGWPRAKVLALIVRLLDQTSLRIGNDSYATNNGHYGLTTLRNHHLRKHAEGLELRFPAKGGRRSTVTLTDARVFRLLRGMQRLPGQRLFQYRDDQNIIHSLESGMVNDYLRRHMGDDFSAKDFRTWAATVEAARQFAKAPPNADMNQRQQTQTANGVFEAVADVLQNTANICRKSYVHPDIKVHWERGTLRRFVGERVLSRPRQLEASVVRLLLHRP</sequence>
<evidence type="ECO:0000313" key="9">
    <source>
        <dbReference type="EMBL" id="TCI12575.1"/>
    </source>
</evidence>
<feature type="domain" description="DNA topoisomerase I catalytic core eukaryotic-type" evidence="7">
    <location>
        <begin position="82"/>
        <end position="288"/>
    </location>
</feature>
<dbReference type="SUPFAM" id="SSF56349">
    <property type="entry name" value="DNA breaking-rejoining enzymes"/>
    <property type="match status" value="1"/>
</dbReference>
<comment type="caution">
    <text evidence="9">The sequence shown here is derived from an EMBL/GenBank/DDBJ whole genome shotgun (WGS) entry which is preliminary data.</text>
</comment>
<dbReference type="SUPFAM" id="SSF55869">
    <property type="entry name" value="DNA topoisomerase I domain"/>
    <property type="match status" value="1"/>
</dbReference>
<accession>A0A4R0YT85</accession>
<dbReference type="EMBL" id="SJTG01000001">
    <property type="protein sequence ID" value="TCI12575.1"/>
    <property type="molecule type" value="Genomic_DNA"/>
</dbReference>
<comment type="catalytic activity">
    <reaction evidence="1">
        <text>ATP-independent breakage of single-stranded DNA, followed by passage and rejoining.</text>
        <dbReference type="EC" id="5.6.2.1"/>
    </reaction>
</comment>
<reference evidence="9 10" key="1">
    <citation type="submission" date="2019-02" db="EMBL/GenBank/DDBJ databases">
        <title>Dyella amyloliquefaciens sp. nov., isolated from forest soil.</title>
        <authorList>
            <person name="Gao Z.-H."/>
            <person name="Qiu L.-H."/>
        </authorList>
    </citation>
    <scope>NUCLEOTIDE SEQUENCE [LARGE SCALE GENOMIC DNA]</scope>
    <source>
        <strain evidence="9 10">KACC 12747</strain>
    </source>
</reference>
<dbReference type="InterPro" id="IPR001631">
    <property type="entry name" value="TopoI"/>
</dbReference>
<evidence type="ECO:0000259" key="8">
    <source>
        <dbReference type="Pfam" id="PF21338"/>
    </source>
</evidence>
<keyword evidence="10" id="KW-1185">Reference proteome</keyword>
<dbReference type="Gene3D" id="1.10.132.120">
    <property type="match status" value="1"/>
</dbReference>
<protein>
    <recommendedName>
        <fullName evidence="3">DNA topoisomerase</fullName>
        <ecNumber evidence="3">5.6.2.1</ecNumber>
    </recommendedName>
</protein>
<dbReference type="InterPro" id="IPR014711">
    <property type="entry name" value="TopoI_cat_a-hlx-sub_euk"/>
</dbReference>
<dbReference type="PROSITE" id="PS52038">
    <property type="entry name" value="TOPO_IB_2"/>
    <property type="match status" value="1"/>
</dbReference>
<dbReference type="InterPro" id="IPR013500">
    <property type="entry name" value="TopoI_cat_euk"/>
</dbReference>
<dbReference type="Pfam" id="PF01028">
    <property type="entry name" value="Topoisom_I"/>
    <property type="match status" value="1"/>
</dbReference>
<evidence type="ECO:0000256" key="6">
    <source>
        <dbReference type="ARBA" id="ARBA00023235"/>
    </source>
</evidence>
<evidence type="ECO:0000256" key="1">
    <source>
        <dbReference type="ARBA" id="ARBA00000213"/>
    </source>
</evidence>
<gene>
    <name evidence="9" type="ORF">EZM97_04290</name>
</gene>
<proteinExistence type="inferred from homology"/>
<evidence type="ECO:0000256" key="4">
    <source>
        <dbReference type="ARBA" id="ARBA00023029"/>
    </source>
</evidence>
<dbReference type="InterPro" id="IPR011010">
    <property type="entry name" value="DNA_brk_join_enz"/>
</dbReference>
<dbReference type="Gene3D" id="3.30.66.10">
    <property type="entry name" value="DNA topoisomerase I domain"/>
    <property type="match status" value="1"/>
</dbReference>
<dbReference type="Pfam" id="PF21338">
    <property type="entry name" value="Top1B_N_bact"/>
    <property type="match status" value="1"/>
</dbReference>